<proteinExistence type="predicted"/>
<comment type="caution">
    <text evidence="1">The sequence shown here is derived from an EMBL/GenBank/DDBJ whole genome shotgun (WGS) entry which is preliminary data.</text>
</comment>
<dbReference type="PANTHER" id="PTHR36074">
    <property type="entry name" value="ISOPENTENYL-DIPHOSPHATE DELTA-ISOMERASE"/>
    <property type="match status" value="1"/>
</dbReference>
<name>A0AAV9CUS2_ACOCL</name>
<reference evidence="1" key="1">
    <citation type="journal article" date="2023" name="Nat. Commun.">
        <title>Diploid and tetraploid genomes of Acorus and the evolution of monocots.</title>
        <authorList>
            <person name="Ma L."/>
            <person name="Liu K.W."/>
            <person name="Li Z."/>
            <person name="Hsiao Y.Y."/>
            <person name="Qi Y."/>
            <person name="Fu T."/>
            <person name="Tang G.D."/>
            <person name="Zhang D."/>
            <person name="Sun W.H."/>
            <person name="Liu D.K."/>
            <person name="Li Y."/>
            <person name="Chen G.Z."/>
            <person name="Liu X.D."/>
            <person name="Liao X.Y."/>
            <person name="Jiang Y.T."/>
            <person name="Yu X."/>
            <person name="Hao Y."/>
            <person name="Huang J."/>
            <person name="Zhao X.W."/>
            <person name="Ke S."/>
            <person name="Chen Y.Y."/>
            <person name="Wu W.L."/>
            <person name="Hsu J.L."/>
            <person name="Lin Y.F."/>
            <person name="Huang M.D."/>
            <person name="Li C.Y."/>
            <person name="Huang L."/>
            <person name="Wang Z.W."/>
            <person name="Zhao X."/>
            <person name="Zhong W.Y."/>
            <person name="Peng D.H."/>
            <person name="Ahmad S."/>
            <person name="Lan S."/>
            <person name="Zhang J.S."/>
            <person name="Tsai W.C."/>
            <person name="Van de Peer Y."/>
            <person name="Liu Z.J."/>
        </authorList>
    </citation>
    <scope>NUCLEOTIDE SEQUENCE</scope>
    <source>
        <strain evidence="1">CP</strain>
    </source>
</reference>
<dbReference type="EMBL" id="JAUJYO010000017">
    <property type="protein sequence ID" value="KAK1292307.1"/>
    <property type="molecule type" value="Genomic_DNA"/>
</dbReference>
<reference evidence="1" key="2">
    <citation type="submission" date="2023-06" db="EMBL/GenBank/DDBJ databases">
        <authorList>
            <person name="Ma L."/>
            <person name="Liu K.-W."/>
            <person name="Li Z."/>
            <person name="Hsiao Y.-Y."/>
            <person name="Qi Y."/>
            <person name="Fu T."/>
            <person name="Tang G."/>
            <person name="Zhang D."/>
            <person name="Sun W.-H."/>
            <person name="Liu D.-K."/>
            <person name="Li Y."/>
            <person name="Chen G.-Z."/>
            <person name="Liu X.-D."/>
            <person name="Liao X.-Y."/>
            <person name="Jiang Y.-T."/>
            <person name="Yu X."/>
            <person name="Hao Y."/>
            <person name="Huang J."/>
            <person name="Zhao X.-W."/>
            <person name="Ke S."/>
            <person name="Chen Y.-Y."/>
            <person name="Wu W.-L."/>
            <person name="Hsu J.-L."/>
            <person name="Lin Y.-F."/>
            <person name="Huang M.-D."/>
            <person name="Li C.-Y."/>
            <person name="Huang L."/>
            <person name="Wang Z.-W."/>
            <person name="Zhao X."/>
            <person name="Zhong W.-Y."/>
            <person name="Peng D.-H."/>
            <person name="Ahmad S."/>
            <person name="Lan S."/>
            <person name="Zhang J.-S."/>
            <person name="Tsai W.-C."/>
            <person name="Van De Peer Y."/>
            <person name="Liu Z.-J."/>
        </authorList>
    </citation>
    <scope>NUCLEOTIDE SEQUENCE</scope>
    <source>
        <strain evidence="1">CP</strain>
        <tissue evidence="1">Leaves</tissue>
    </source>
</reference>
<protein>
    <submittedName>
        <fullName evidence="1">Uncharacterized protein</fullName>
    </submittedName>
</protein>
<dbReference type="AlphaFoldDB" id="A0AAV9CUS2"/>
<accession>A0AAV9CUS2</accession>
<gene>
    <name evidence="1" type="ORF">QJS10_CPB17g02087</name>
</gene>
<evidence type="ECO:0000313" key="2">
    <source>
        <dbReference type="Proteomes" id="UP001180020"/>
    </source>
</evidence>
<evidence type="ECO:0000313" key="1">
    <source>
        <dbReference type="EMBL" id="KAK1292307.1"/>
    </source>
</evidence>
<dbReference type="Proteomes" id="UP001180020">
    <property type="component" value="Unassembled WGS sequence"/>
</dbReference>
<organism evidence="1 2">
    <name type="scientific">Acorus calamus</name>
    <name type="common">Sweet flag</name>
    <dbReference type="NCBI Taxonomy" id="4465"/>
    <lineage>
        <taxon>Eukaryota</taxon>
        <taxon>Viridiplantae</taxon>
        <taxon>Streptophyta</taxon>
        <taxon>Embryophyta</taxon>
        <taxon>Tracheophyta</taxon>
        <taxon>Spermatophyta</taxon>
        <taxon>Magnoliopsida</taxon>
        <taxon>Liliopsida</taxon>
        <taxon>Acoraceae</taxon>
        <taxon>Acorus</taxon>
    </lineage>
</organism>
<sequence length="303" mass="33191">MAGVAILLDLLKKNQQGFSTETLHSFKLLSASVAASAAAASVAAGRPFPSRYLFGGGGISVAACDAGVALNGDYVSSIHGPSEDIYNDSSVQHYTKEYTLELKPLFSAFRLRALLVTSLKSFLMYYLPLLEPRAPHIEDEDDDLLEDPPAEQPLDLVVPFKQSVKQIIREYTDASKSAQRKARRGMPSHIFFYSVCKTTFRGYLLGVVASWLVKIGIETYRCWTYGDDEDEEVDNTERLQLFLKRIRGATVSCCSSLAFASIGAGIGAFFSPSRGQWIGCALGDTAGPYIVAFCFKKIHLTEP</sequence>
<dbReference type="PANTHER" id="PTHR36074:SF1">
    <property type="entry name" value="ISOPENTENYL-DIPHOSPHATE DELTA-ISOMERASE"/>
    <property type="match status" value="1"/>
</dbReference>
<keyword evidence="2" id="KW-1185">Reference proteome</keyword>